<name>A0AAX4KUV8_9TREE</name>
<evidence type="ECO:0000256" key="1">
    <source>
        <dbReference type="SAM" id="Coils"/>
    </source>
</evidence>
<dbReference type="EMBL" id="CP144091">
    <property type="protein sequence ID" value="WWD09744.1"/>
    <property type="molecule type" value="Genomic_DNA"/>
</dbReference>
<dbReference type="Proteomes" id="UP001358614">
    <property type="component" value="Chromosome 3"/>
</dbReference>
<gene>
    <name evidence="3" type="ORF">V865_007872</name>
</gene>
<evidence type="ECO:0000256" key="2">
    <source>
        <dbReference type="SAM" id="Phobius"/>
    </source>
</evidence>
<accession>A0AAX4KUV8</accession>
<organism evidence="3 4">
    <name type="scientific">Kwoniella europaea PYCC6329</name>
    <dbReference type="NCBI Taxonomy" id="1423913"/>
    <lineage>
        <taxon>Eukaryota</taxon>
        <taxon>Fungi</taxon>
        <taxon>Dikarya</taxon>
        <taxon>Basidiomycota</taxon>
        <taxon>Agaricomycotina</taxon>
        <taxon>Tremellomycetes</taxon>
        <taxon>Tremellales</taxon>
        <taxon>Cryptococcaceae</taxon>
        <taxon>Kwoniella</taxon>
    </lineage>
</organism>
<reference evidence="3 4" key="1">
    <citation type="submission" date="2024-01" db="EMBL/GenBank/DDBJ databases">
        <title>Comparative genomics of Cryptococcus and Kwoniella reveals pathogenesis evolution and contrasting modes of karyotype evolution via chromosome fusion or intercentromeric recombination.</title>
        <authorList>
            <person name="Coelho M.A."/>
            <person name="David-Palma M."/>
            <person name="Shea T."/>
            <person name="Bowers K."/>
            <person name="McGinley-Smith S."/>
            <person name="Mohammad A.W."/>
            <person name="Gnirke A."/>
            <person name="Yurkov A.M."/>
            <person name="Nowrousian M."/>
            <person name="Sun S."/>
            <person name="Cuomo C.A."/>
            <person name="Heitman J."/>
        </authorList>
    </citation>
    <scope>NUCLEOTIDE SEQUENCE [LARGE SCALE GENOMIC DNA]</scope>
    <source>
        <strain evidence="3 4">PYCC6329</strain>
    </source>
</reference>
<keyword evidence="2" id="KW-1133">Transmembrane helix</keyword>
<keyword evidence="4" id="KW-1185">Reference proteome</keyword>
<keyword evidence="2" id="KW-0472">Membrane</keyword>
<dbReference type="PANTHER" id="PTHR40135:SF1">
    <property type="entry name" value="MITOCHONDRIAL PHOSPHATE CARRIER PROTEIN"/>
    <property type="match status" value="1"/>
</dbReference>
<dbReference type="RefSeq" id="XP_066087711.1">
    <property type="nucleotide sequence ID" value="XM_066231614.1"/>
</dbReference>
<evidence type="ECO:0000313" key="3">
    <source>
        <dbReference type="EMBL" id="WWD09744.1"/>
    </source>
</evidence>
<feature type="coiled-coil region" evidence="1">
    <location>
        <begin position="33"/>
        <end position="71"/>
    </location>
</feature>
<dbReference type="PANTHER" id="PTHR40135">
    <property type="entry name" value="MITOCHONDRIAL PHOSPHATE CARRIER PROTEIN"/>
    <property type="match status" value="1"/>
</dbReference>
<dbReference type="KEGG" id="ker:91106673"/>
<feature type="transmembrane region" description="Helical" evidence="2">
    <location>
        <begin position="6"/>
        <end position="28"/>
    </location>
</feature>
<dbReference type="GeneID" id="91106673"/>
<keyword evidence="1" id="KW-0175">Coiled coil</keyword>
<dbReference type="AlphaFoldDB" id="A0AAX4KUV8"/>
<keyword evidence="2" id="KW-0812">Transmembrane</keyword>
<protein>
    <submittedName>
        <fullName evidence="3">Uncharacterized protein</fullName>
    </submittedName>
</protein>
<proteinExistence type="predicted"/>
<evidence type="ECO:0000313" key="4">
    <source>
        <dbReference type="Proteomes" id="UP001358614"/>
    </source>
</evidence>
<sequence>MIPRALPYVNFIVATSALLFQTTVLFPWHHVLSDDFERLKAEQARQLEEYHQEKRQLLDALHLKLEDLTKTVAPEKFKEAGSRIVESAKQNQSQKEQ</sequence>